<evidence type="ECO:0000256" key="2">
    <source>
        <dbReference type="SAM" id="Phobius"/>
    </source>
</evidence>
<gene>
    <name evidence="4" type="ORF">PPNO1_LOCUS4384</name>
</gene>
<keyword evidence="5" id="KW-1185">Reference proteome</keyword>
<keyword evidence="2" id="KW-0472">Membrane</keyword>
<feature type="region of interest" description="Disordered" evidence="1">
    <location>
        <begin position="213"/>
        <end position="257"/>
    </location>
</feature>
<keyword evidence="3" id="KW-0732">Signal</keyword>
<feature type="transmembrane region" description="Helical" evidence="2">
    <location>
        <begin position="135"/>
        <end position="160"/>
    </location>
</feature>
<dbReference type="OrthoDB" id="5215637at2759"/>
<feature type="compositionally biased region" description="Basic and acidic residues" evidence="1">
    <location>
        <begin position="213"/>
        <end position="233"/>
    </location>
</feature>
<evidence type="ECO:0000313" key="5">
    <source>
        <dbReference type="Proteomes" id="UP000838763"/>
    </source>
</evidence>
<feature type="signal peptide" evidence="3">
    <location>
        <begin position="1"/>
        <end position="25"/>
    </location>
</feature>
<feature type="chain" id="PRO_5040488787" evidence="3">
    <location>
        <begin position="26"/>
        <end position="257"/>
    </location>
</feature>
<organism evidence="4 5">
    <name type="scientific">Parascedosporium putredinis</name>
    <dbReference type="NCBI Taxonomy" id="1442378"/>
    <lineage>
        <taxon>Eukaryota</taxon>
        <taxon>Fungi</taxon>
        <taxon>Dikarya</taxon>
        <taxon>Ascomycota</taxon>
        <taxon>Pezizomycotina</taxon>
        <taxon>Sordariomycetes</taxon>
        <taxon>Hypocreomycetidae</taxon>
        <taxon>Microascales</taxon>
        <taxon>Microascaceae</taxon>
        <taxon>Parascedosporium</taxon>
    </lineage>
</organism>
<keyword evidence="2" id="KW-0812">Transmembrane</keyword>
<reference evidence="4" key="1">
    <citation type="submission" date="2022-11" db="EMBL/GenBank/DDBJ databases">
        <authorList>
            <person name="Scott C."/>
            <person name="Bruce N."/>
        </authorList>
    </citation>
    <scope>NUCLEOTIDE SEQUENCE</scope>
</reference>
<dbReference type="Proteomes" id="UP000838763">
    <property type="component" value="Unassembled WGS sequence"/>
</dbReference>
<sequence length="257" mass="28489">MTAAMSQASPRFLLLVLLLSVSAVAQDAAAPIRPEVPCYAPDGVTMADDSYRPCNNLGVLTDAGMFTSCYDEENGSFNGSATLTSCPDGKFCCGSNAGDCCGSSRAFTIPLAASLTRPTVTETVEAVRIQPMTPFYVWIAMGASILFVMLIALGAMLFLLRRVQRLKKRNEDLMEAAVVRVSKAPVLPRTPHVASMQEFQEFNSIYAELLAQREKQEQKDREKDKQREQDIERRRKMSMSIRSETDTMYGRVAQFEE</sequence>
<keyword evidence="2" id="KW-1133">Transmembrane helix</keyword>
<evidence type="ECO:0000313" key="4">
    <source>
        <dbReference type="EMBL" id="CAI4214656.1"/>
    </source>
</evidence>
<comment type="caution">
    <text evidence="4">The sequence shown here is derived from an EMBL/GenBank/DDBJ whole genome shotgun (WGS) entry which is preliminary data.</text>
</comment>
<dbReference type="EMBL" id="CALLCH030000012">
    <property type="protein sequence ID" value="CAI4214656.1"/>
    <property type="molecule type" value="Genomic_DNA"/>
</dbReference>
<name>A0A9P1M9F0_9PEZI</name>
<accession>A0A9P1M9F0</accession>
<evidence type="ECO:0000256" key="3">
    <source>
        <dbReference type="SAM" id="SignalP"/>
    </source>
</evidence>
<dbReference type="AlphaFoldDB" id="A0A9P1M9F0"/>
<protein>
    <submittedName>
        <fullName evidence="4">Uncharacterized protein</fullName>
    </submittedName>
</protein>
<proteinExistence type="predicted"/>
<evidence type="ECO:0000256" key="1">
    <source>
        <dbReference type="SAM" id="MobiDB-lite"/>
    </source>
</evidence>